<feature type="transmembrane region" description="Helical" evidence="1">
    <location>
        <begin position="242"/>
        <end position="262"/>
    </location>
</feature>
<keyword evidence="1" id="KW-0812">Transmembrane</keyword>
<evidence type="ECO:0000313" key="2">
    <source>
        <dbReference type="EMBL" id="MCW2307056.1"/>
    </source>
</evidence>
<feature type="transmembrane region" description="Helical" evidence="1">
    <location>
        <begin position="194"/>
        <end position="213"/>
    </location>
</feature>
<feature type="transmembrane region" description="Helical" evidence="1">
    <location>
        <begin position="440"/>
        <end position="461"/>
    </location>
</feature>
<comment type="caution">
    <text evidence="2">The sequence shown here is derived from an EMBL/GenBank/DDBJ whole genome shotgun (WGS) entry which is preliminary data.</text>
</comment>
<keyword evidence="3" id="KW-1185">Reference proteome</keyword>
<keyword evidence="1" id="KW-0472">Membrane</keyword>
<accession>A0ABT3H9J2</accession>
<dbReference type="Proteomes" id="UP001209755">
    <property type="component" value="Unassembled WGS sequence"/>
</dbReference>
<evidence type="ECO:0000313" key="3">
    <source>
        <dbReference type="Proteomes" id="UP001209755"/>
    </source>
</evidence>
<feature type="transmembrane region" description="Helical" evidence="1">
    <location>
        <begin position="219"/>
        <end position="237"/>
    </location>
</feature>
<reference evidence="3" key="1">
    <citation type="submission" date="2023-07" db="EMBL/GenBank/DDBJ databases">
        <title>Genome sequencing of Purple Non-Sulfur Bacteria from various extreme environments.</title>
        <authorList>
            <person name="Mayer M."/>
        </authorList>
    </citation>
    <scope>NUCLEOTIDE SEQUENCE [LARGE SCALE GENOMIC DNA]</scope>
    <source>
        <strain evidence="3">DSM 17935</strain>
    </source>
</reference>
<proteinExistence type="predicted"/>
<sequence>MDGEKAASAAFWSWDAWGEPAVVLAAVAIATSFLFGLLGFLPGWQKRLEELLDDKDDRADIKAQFAAKTRFDAYQARIWRLNRWLQKFFGPATGRYAFLRCSQIAIIYPILLFAAAWHFGGNRNLGEVVIFPEIHEAEARRSYFYSLLGLVFSFLILFLYRRKFTLFILRNIDIVFSIIFRRNIIFFKTEFTRFPLNSEVFLTAILIIVLSIYANSPEMMFVLFSITSIFFVVEAIILKKNYLFIFGYIMNLIATSLIFFNSNTVSETYLYAIASMTFFSILPVLNSIFDWASWIVTRIFLLRIARHTSRAMAWLFLLFELMLDLGAAVFFLVLLSLFLPNTMEWVNIFYVKIGLPVVDWRTQLDAAVSAPLTEGLLVTGMLATTLIPTVIHLTVGLTALPLAFNRSSRRLAAAIPDDPAQPIRASARHAIVRALQWRRFWLVPASLVTVGFLSLLSYTAYAFHLPFGRMLADLALWSTSWAQ</sequence>
<keyword evidence="1" id="KW-1133">Transmembrane helix</keyword>
<feature type="transmembrane region" description="Helical" evidence="1">
    <location>
        <begin position="268"/>
        <end position="292"/>
    </location>
</feature>
<feature type="transmembrane region" description="Helical" evidence="1">
    <location>
        <begin position="142"/>
        <end position="160"/>
    </location>
</feature>
<dbReference type="EMBL" id="JAOQNS010000003">
    <property type="protein sequence ID" value="MCW2307056.1"/>
    <property type="molecule type" value="Genomic_DNA"/>
</dbReference>
<name>A0ABT3H9J2_9HYPH</name>
<protein>
    <submittedName>
        <fullName evidence="2">Uncharacterized protein</fullName>
    </submittedName>
</protein>
<organism evidence="2 3">
    <name type="scientific">Rhodobium gokarnense</name>
    <dbReference type="NCBI Taxonomy" id="364296"/>
    <lineage>
        <taxon>Bacteria</taxon>
        <taxon>Pseudomonadati</taxon>
        <taxon>Pseudomonadota</taxon>
        <taxon>Alphaproteobacteria</taxon>
        <taxon>Hyphomicrobiales</taxon>
        <taxon>Rhodobiaceae</taxon>
        <taxon>Rhodobium</taxon>
    </lineage>
</organism>
<feature type="transmembrane region" description="Helical" evidence="1">
    <location>
        <begin position="20"/>
        <end position="41"/>
    </location>
</feature>
<evidence type="ECO:0000256" key="1">
    <source>
        <dbReference type="SAM" id="Phobius"/>
    </source>
</evidence>
<feature type="transmembrane region" description="Helical" evidence="1">
    <location>
        <begin position="313"/>
        <end position="339"/>
    </location>
</feature>
<feature type="transmembrane region" description="Helical" evidence="1">
    <location>
        <begin position="97"/>
        <end position="119"/>
    </location>
</feature>
<feature type="transmembrane region" description="Helical" evidence="1">
    <location>
        <begin position="381"/>
        <end position="404"/>
    </location>
</feature>
<gene>
    <name evidence="2" type="ORF">M2319_001378</name>
</gene>
<dbReference type="RefSeq" id="WP_264600708.1">
    <property type="nucleotide sequence ID" value="NZ_JAOQNS010000003.1"/>
</dbReference>